<dbReference type="InterPro" id="IPR049490">
    <property type="entry name" value="C883_1060-like_KR_N"/>
</dbReference>
<dbReference type="Pfam" id="PF22621">
    <property type="entry name" value="CurL-like_PKS_C"/>
    <property type="match status" value="2"/>
</dbReference>
<keyword evidence="5" id="KW-0808">Transferase</keyword>
<evidence type="ECO:0000256" key="4">
    <source>
        <dbReference type="ARBA" id="ARBA00022553"/>
    </source>
</evidence>
<dbReference type="Gene3D" id="3.30.70.250">
    <property type="entry name" value="Malonyl-CoA ACP transacylase, ACP-binding"/>
    <property type="match status" value="2"/>
</dbReference>
<dbReference type="eggNOG" id="COG4221">
    <property type="taxonomic scope" value="Bacteria"/>
</dbReference>
<dbReference type="Gene3D" id="3.30.70.3290">
    <property type="match status" value="2"/>
</dbReference>
<feature type="region of interest" description="Disordered" evidence="21">
    <location>
        <begin position="3058"/>
        <end position="3090"/>
    </location>
</feature>
<keyword evidence="8" id="KW-0560">Oxidoreductase</keyword>
<dbReference type="PANTHER" id="PTHR43775">
    <property type="entry name" value="FATTY ACID SYNTHASE"/>
    <property type="match status" value="1"/>
</dbReference>
<feature type="domain" description="Ketosynthase family 3 (KS3)" evidence="23">
    <location>
        <begin position="12"/>
        <end position="440"/>
    </location>
</feature>
<evidence type="ECO:0000259" key="23">
    <source>
        <dbReference type="PROSITE" id="PS52004"/>
    </source>
</evidence>
<dbReference type="SUPFAM" id="SSF55048">
    <property type="entry name" value="Probable ACP-binding domain of malonyl-CoA ACP transacylase"/>
    <property type="match status" value="2"/>
</dbReference>
<dbReference type="PANTHER" id="PTHR43775:SF51">
    <property type="entry name" value="INACTIVE PHENOLPHTHIOCEROL SYNTHESIS POLYKETIDE SYNTHASE TYPE I PKS1-RELATED"/>
    <property type="match status" value="1"/>
</dbReference>
<dbReference type="SUPFAM" id="SSF47336">
    <property type="entry name" value="ACP-like"/>
    <property type="match status" value="2"/>
</dbReference>
<evidence type="ECO:0000313" key="24">
    <source>
        <dbReference type="EMBL" id="ABX06595.1"/>
    </source>
</evidence>
<comment type="catalytic activity">
    <reaction evidence="11">
        <text>17-(4-hydroxyphenyl)heptadecanoyl-[(phenol)carboxyphthiodiolenone synthase] + 2 (S)-methylmalonyl-CoA + 3 malonyl-CoA + 5 NADPH + 10 H(+) = C35-(phenol)carboxyphthiodiolenone-[(phenol)carboxyphthiodiolenone synthase] + 5 CO2 + 5 NADP(+) + 5 CoA + 2 H2O</text>
        <dbReference type="Rhea" id="RHEA:57756"/>
        <dbReference type="Rhea" id="RHEA-COMP:14272"/>
        <dbReference type="Rhea" id="RHEA-COMP:14989"/>
        <dbReference type="ChEBI" id="CHEBI:15377"/>
        <dbReference type="ChEBI" id="CHEBI:15378"/>
        <dbReference type="ChEBI" id="CHEBI:16526"/>
        <dbReference type="ChEBI" id="CHEBI:57287"/>
        <dbReference type="ChEBI" id="CHEBI:57327"/>
        <dbReference type="ChEBI" id="CHEBI:57384"/>
        <dbReference type="ChEBI" id="CHEBI:57783"/>
        <dbReference type="ChEBI" id="CHEBI:58349"/>
        <dbReference type="ChEBI" id="CHEBI:133300"/>
        <dbReference type="ChEBI" id="CHEBI:142259"/>
        <dbReference type="EC" id="2.3.1.292"/>
    </reaction>
</comment>
<dbReference type="FunFam" id="3.40.47.10:FF:000042">
    <property type="entry name" value="Polyketide synthase Pks13"/>
    <property type="match status" value="2"/>
</dbReference>
<dbReference type="Pfam" id="PF08659">
    <property type="entry name" value="KR"/>
    <property type="match status" value="2"/>
</dbReference>
<dbReference type="InterPro" id="IPR009081">
    <property type="entry name" value="PP-bd_ACP"/>
</dbReference>
<evidence type="ECO:0000256" key="19">
    <source>
        <dbReference type="ARBA" id="ARBA00078169"/>
    </source>
</evidence>
<dbReference type="InterPro" id="IPR057326">
    <property type="entry name" value="KR_dom"/>
</dbReference>
<evidence type="ECO:0000256" key="17">
    <source>
        <dbReference type="ARBA" id="ARBA00073623"/>
    </source>
</evidence>
<dbReference type="SUPFAM" id="SSF52151">
    <property type="entry name" value="FabD/lysophospholipase-like"/>
    <property type="match status" value="2"/>
</dbReference>
<dbReference type="InterPro" id="IPR006162">
    <property type="entry name" value="Ppantetheine_attach_site"/>
</dbReference>
<dbReference type="PROSITE" id="PS00012">
    <property type="entry name" value="PHOSPHOPANTETHEINE"/>
    <property type="match status" value="1"/>
</dbReference>
<dbReference type="SMART" id="SM00823">
    <property type="entry name" value="PKS_PP"/>
    <property type="match status" value="2"/>
</dbReference>
<dbReference type="CDD" id="cd00833">
    <property type="entry name" value="PKS"/>
    <property type="match status" value="2"/>
</dbReference>
<evidence type="ECO:0000256" key="20">
    <source>
        <dbReference type="ARBA" id="ARBA00084020"/>
    </source>
</evidence>
<reference evidence="24 25" key="1">
    <citation type="journal article" date="2011" name="Stand. Genomic Sci.">
        <title>Complete genome sequence of the filamentous gliding predatory bacterium Herpetosiphon aurantiacus type strain (114-95(T)).</title>
        <authorList>
            <person name="Kiss H."/>
            <person name="Nett M."/>
            <person name="Domin N."/>
            <person name="Martin K."/>
            <person name="Maresca J.A."/>
            <person name="Copeland A."/>
            <person name="Lapidus A."/>
            <person name="Lucas S."/>
            <person name="Berry K.W."/>
            <person name="Glavina Del Rio T."/>
            <person name="Dalin E."/>
            <person name="Tice H."/>
            <person name="Pitluck S."/>
            <person name="Richardson P."/>
            <person name="Bruce D."/>
            <person name="Goodwin L."/>
            <person name="Han C."/>
            <person name="Detter J.C."/>
            <person name="Schmutz J."/>
            <person name="Brettin T."/>
            <person name="Land M."/>
            <person name="Hauser L."/>
            <person name="Kyrpides N.C."/>
            <person name="Ivanova N."/>
            <person name="Goker M."/>
            <person name="Woyke T."/>
            <person name="Klenk H.P."/>
            <person name="Bryant D.A."/>
        </authorList>
    </citation>
    <scope>NUCLEOTIDE SEQUENCE [LARGE SCALE GENOMIC DNA]</scope>
    <source>
        <strain evidence="25">ATCC 23779 / DSM 785 / 114-95</strain>
    </source>
</reference>
<keyword evidence="6" id="KW-0276">Fatty acid metabolism</keyword>
<sequence>MSGPTSHDANYDTAVAIIGMAGRFPGAQNVDELWRNITAGVRSIRSYSDAQLLAAGVDPEVLKLPNYVKAGTFLDSYDHFDASFFGYTPREAEVMDPQHRLFLECAWEALEQAACDPGAYAGSIGVFAGSSISLYMINNLFTNPEVLELAGGLQIDIGNSVDALASTVSYKFNLRGPSVAVQTYCSTSLVAVHMACQSLLTYECGIALAGGTAISIPHGTGYLYQEGGILSPDGYCRTFDAKAQGSVVGNGVGIVALKRMKDAIKDGDHIYAVIRGSAINNDGIRKVGYTAPGLTGQSAVVTRALRRAGVKPETIGYIETHGTATPLGDSVELSALIKVFERGAERKQFCALGSVKPNIGHLDRASGVTGLIKAALALHHRQLPPHLDFETTSPDIDLANSPFYVNTQLRDWPADGAAPRRAGVSSFGLGGTNAHVVLEEAPVPMPATIIPARPAELLVLSAKTETALETATDNLAAYLEAQTVDLADVAHTLRVGRAPFSYRRVLVASDSRDAATALKARDPRRLLSFQQVTRDQSLAFVFPGVGDHYAGMAGTLYATETVFREAVDRCAELLVSRLGQDLRAALYPADQAVPASASALLSALPGGSGIAAGALHQTALAQPAVFVVEYALVQLLASWGIRPQALLGYSVGEYVAATIAGVLSLEDALTLVAKRAQWIQAQPHGAMLAVSLGVDAISAYAEGEVVLAVVNSPMTCVLAGPHAALEAVKVRLDADEVASRWLETSHAFHSPMLAPVAAELTALVRTLRLHAPQIPYISNVTGTWITDAQATDPSYWARHMVETVQFADGVGTLLADAQLVVLEVGPGQVLGSFIRQHPACGRERMKHVLALLPAAHERQSELAHVLQSIGRLWSLGITIDWVGFAPAQRRRLPLPTYPFERKRFWVDAANRPVAATLAPSLGRHADVADWFYRPDWAPTALGAPAAPGRWLILPDAHGLGTAVAASLRAAGHTVTLAAGPADAAAYGSLFATLRADGDLPSHILWLGGLTPLDSALTGPARFQAAQATGYYDLLQLAQAVSAQVIDEAVQLVVVTAGMQAVGANTIPVAEHATLLGLATVIGQENLTIRVRSVDLAVADDAAVGLLAAECLATSDALRVAYRDGQRLEETYQPIRLEAPGSPVVRSGGVYVITGGLGGVGLVLAEHLAQTAQAKLVLVGRQGLPERAVWDAWLREHGADDATSQRIQRVRMIEAAGGVVEVVAADVAQVADLQRVLATAEARFGTLHGVLHAAGISDPQSYQPIPTLGPKECEWHFQPKAYGLYALEAALGDRPLDFCVVFSSVSSVLGGLSFGGYAAANSFMNAFTQRHNRTHAVPWVSVNWDTWQLKAGHDAIGTTVALYEMSPAEGTDAFERAVATRNEPVIINSTGDLDARIRQWVRLESLRADAAADDTMAAPASFSPVGQTSSDYERRITEIWKHVLGIDEIGIHDNFFDLGGNSLIALQLIARLKKEFKTQVPAVAIFEAPTVSALVQYLLPDAPAVVPADARLAERRQRVRQTAEQDGIAIIGMVGRFPGASTVDALWQNIRNGVESTTHFTDAELLAAGVDPLLVQHPDYVKSRPLLKDDVSLFDAAFFGYTPREAEFLDPQQRLFQECAWEALEQAGYDTQRYPGLVGVFGGTNMNYYFHHLMDDHALREHMSEAIMLQNDKDALATYVSYKLDLRGPSFSIQTYCSTSLVATHLACRSLRAGDCDIALAGGVSVRVPVNTGYLFQEGDQVSPDGHCRTFDANAGGATFGDGVAIVVLKRLADALADGDTIHAVIRGSAINNDGGLKVGYTAPSVVGQAAVVQAALADANLAADAISYVEAHGTATKLGDPIEVASLTKAYRTMTDKVGFCAISSVKPNVGHLDRAAGATGLIKTVMALKHNVIPPTLHFQAPNPEIDFASSPFFVPTALTPWTRNGTPRRAGVNSLGVGGTNAHVIVEEAPQVGPSGPGRAVELLVLSAKTATALEAATTNLAAHLEEQPTVNLADVAHTLQVGRRVFEHRRVVVARDATSAAALLRSGDARRVLTLAQKPTSRGVAFVFPGVGDHYVGMAEGLYATEGVFRATVDRCCALLTPLLGSPIRKEIYPDGGAPVSASIDLRVLLGRPAVPGSAGRLHQTAWAQPAVFVVEYALAQLLASWGIRPQALLGYSVGEYVAATVAGVLSLEDALTLVAKRAQWIQAQPAGSMLAVSLSAEAIGAYVGGAVALAVVNSPMTCVLAGPQSALEAVKTRLDGDEVASRWLETSHAFHSPMLAPVQAELTALAGTLRLQAPRIPYVSNITGTWITDAEATDPGYWARHMVETVQFADGVGTLLADAQLVVLEVGPGQALGSFIRQHPACGRDRFGQIVATVRGMTDTSDDLEVLLSALGRLWLHDVVVDWAGFRGSEVRQRIPLPTYPFERQRFWVEPNPNAVAVRTQLQSVRRPDVGDWFAAASWKRGLPFDAEATAERLKESRCWLVFQDACGVGAGLAAWLEERGQTVITVTPSAAFTQLGDSHYSVRPAERDDCTALLQALERQGQTPSRIVHAWLVAPADHASDLSDVVLDQTLQMGFYSLLALTQALGDQGVDGCQIDIMTSDMQEVTGHEPLQIAKATVIGLSKIIPQEYPNLTARSIDLSLLAGGLLSQQLIAEIATELVHPPTGDQIAFRGIHRWVQVFEPLNLPAAPASHPRLRMGGVYLLTGGLGGIALGLARDLAATLRAKLVLVNRSSLPDRATWSALLERDDAEQGVGRRIQQVLDLEALGAEVLVIQADVTDAVAMAQAVNQAQACFGTIHGVLHTAGVPGVGLMQLKDAATAAAELAPKVQGTLALTRALAGVPLDFLVLFSSVTSATGGGPGQVAYCAANAFLDAYARKHVTDHGQTVAVSWGEWRWDAWSEGLQGFPEEIQAKFRAYRSTFGITFEEGAETLRRLLARRFPHLFVTSDDLLAMVEGSKQIFASGGGLVGNQEQESVRSTYPRPEVGTSFVEPQSDLEHQIAGLWSELLGIAPIGANDNFFDLGGNSLLGISLFGRMRKTLKLDKLPAHVLYEAPTVKAQADYISQEQAATGGPAVPKLQEQAAKRRERMSGFKKKAQLEGL</sequence>
<dbReference type="eggNOG" id="COG1020">
    <property type="taxonomic scope" value="Bacteria"/>
</dbReference>
<dbReference type="STRING" id="316274.Haur_3963"/>
<dbReference type="Pfam" id="PF00698">
    <property type="entry name" value="Acyl_transf_1"/>
    <property type="match status" value="2"/>
</dbReference>
<dbReference type="EMBL" id="CP000875">
    <property type="protein sequence ID" value="ABX06595.1"/>
    <property type="molecule type" value="Genomic_DNA"/>
</dbReference>
<protein>
    <recommendedName>
        <fullName evidence="17">Phenolphthiocerol/phthiocerol polyketide synthase subunit E</fullName>
        <ecNumber evidence="16">2.3.1.292</ecNumber>
    </recommendedName>
    <alternativeName>
        <fullName evidence="19">(Phenol)carboxyphthiodiolenone synthase subunit E</fullName>
    </alternativeName>
    <alternativeName>
        <fullName evidence="20">Beta-ketoacyl-acyl-carrier-protein synthase I</fullName>
    </alternativeName>
    <alternativeName>
        <fullName evidence="18">Phthiocerol synthesis polyketide synthase type I PpsE</fullName>
    </alternativeName>
</protein>
<accession>A9AV07</accession>
<dbReference type="Pfam" id="PF00109">
    <property type="entry name" value="ketoacyl-synt"/>
    <property type="match status" value="2"/>
</dbReference>
<evidence type="ECO:0000256" key="9">
    <source>
        <dbReference type="ARBA" id="ARBA00023098"/>
    </source>
</evidence>
<dbReference type="InterPro" id="IPR036736">
    <property type="entry name" value="ACP-like_sf"/>
</dbReference>
<evidence type="ECO:0000256" key="21">
    <source>
        <dbReference type="SAM" id="MobiDB-lite"/>
    </source>
</evidence>
<dbReference type="GO" id="GO:0016491">
    <property type="term" value="F:oxidoreductase activity"/>
    <property type="evidence" value="ECO:0007669"/>
    <property type="project" value="UniProtKB-KW"/>
</dbReference>
<keyword evidence="25" id="KW-1185">Reference proteome</keyword>
<comment type="catalytic activity">
    <reaction evidence="13">
        <text>docosanoyl-[(phenol)carboxyphthiodiolenone synthase] + 2 (S)-methylmalonyl-CoA + 3 malonyl-CoA + 5 NADPH + 10 H(+) = C34-carboxyphthiodiolenone-[(phenol)carboxyphthiodiolenone synthase] + 5 CO2 + 5 NADP(+) + 5 CoA + 2 H2O</text>
        <dbReference type="Rhea" id="RHEA:57752"/>
        <dbReference type="Rhea" id="RHEA-COMP:14987"/>
        <dbReference type="Rhea" id="RHEA-COMP:14988"/>
        <dbReference type="ChEBI" id="CHEBI:15377"/>
        <dbReference type="ChEBI" id="CHEBI:15378"/>
        <dbReference type="ChEBI" id="CHEBI:16526"/>
        <dbReference type="ChEBI" id="CHEBI:57287"/>
        <dbReference type="ChEBI" id="CHEBI:57327"/>
        <dbReference type="ChEBI" id="CHEBI:57384"/>
        <dbReference type="ChEBI" id="CHEBI:57783"/>
        <dbReference type="ChEBI" id="CHEBI:58349"/>
        <dbReference type="ChEBI" id="CHEBI:142237"/>
        <dbReference type="ChEBI" id="CHEBI:142238"/>
        <dbReference type="EC" id="2.3.1.292"/>
    </reaction>
</comment>
<dbReference type="InterPro" id="IPR020841">
    <property type="entry name" value="PKS_Beta-ketoAc_synthase_dom"/>
</dbReference>
<dbReference type="InterPro" id="IPR014030">
    <property type="entry name" value="Ketoacyl_synth_N"/>
</dbReference>
<dbReference type="FunFam" id="1.10.1200.10:FF:000005">
    <property type="entry name" value="Nonribosomal peptide synthetase 1"/>
    <property type="match status" value="1"/>
</dbReference>
<dbReference type="InterPro" id="IPR016036">
    <property type="entry name" value="Malonyl_transacylase_ACP-bd"/>
</dbReference>
<evidence type="ECO:0000256" key="10">
    <source>
        <dbReference type="ARBA" id="ARBA00023268"/>
    </source>
</evidence>
<keyword evidence="7" id="KW-0521">NADP</keyword>
<dbReference type="Pfam" id="PF21394">
    <property type="entry name" value="Beta-ketacyl_N"/>
    <property type="match status" value="1"/>
</dbReference>
<dbReference type="eggNOG" id="COG3321">
    <property type="taxonomic scope" value="Bacteria"/>
</dbReference>
<keyword evidence="10" id="KW-0511">Multifunctional enzyme</keyword>
<dbReference type="SMART" id="SM00827">
    <property type="entry name" value="PKS_AT"/>
    <property type="match status" value="2"/>
</dbReference>
<dbReference type="SMART" id="SM00822">
    <property type="entry name" value="PKS_KR"/>
    <property type="match status" value="2"/>
</dbReference>
<dbReference type="PROSITE" id="PS50075">
    <property type="entry name" value="CARRIER"/>
    <property type="match status" value="2"/>
</dbReference>
<dbReference type="BioCyc" id="HAUR316274:GHYA-4005-MONOMER"/>
<gene>
    <name evidence="24" type="ordered locus">Haur_3963</name>
</gene>
<keyword evidence="3" id="KW-0596">Phosphopantetheine</keyword>
<dbReference type="InterPro" id="IPR001227">
    <property type="entry name" value="Ac_transferase_dom_sf"/>
</dbReference>
<evidence type="ECO:0000313" key="25">
    <source>
        <dbReference type="Proteomes" id="UP000000787"/>
    </source>
</evidence>
<dbReference type="InterPro" id="IPR014031">
    <property type="entry name" value="Ketoacyl_synth_C"/>
</dbReference>
<dbReference type="InterPro" id="IPR013968">
    <property type="entry name" value="PKS_KR"/>
</dbReference>
<dbReference type="Gene3D" id="1.10.1200.10">
    <property type="entry name" value="ACP-like"/>
    <property type="match status" value="2"/>
</dbReference>
<proteinExistence type="predicted"/>
<comment type="catalytic activity">
    <reaction evidence="12">
        <text>19-(4-hydroxyphenyl)nonadecanoyl-[(phenol)carboxyphthiodiolenone synthase] + 2 (S)-methylmalonyl-CoA + 3 malonyl-CoA + 5 NADPH + 10 H(+) = C37-(phenol)carboxyphthiodiolenone-[(phenol)carboxyphthiodiolenone synthase] + 5 CO2 + 5 NADP(+) + 5 CoA + 2 H2O</text>
        <dbReference type="Rhea" id="RHEA:57760"/>
        <dbReference type="Rhea" id="RHEA-COMP:14273"/>
        <dbReference type="Rhea" id="RHEA-COMP:14990"/>
        <dbReference type="ChEBI" id="CHEBI:15377"/>
        <dbReference type="ChEBI" id="CHEBI:15378"/>
        <dbReference type="ChEBI" id="CHEBI:16526"/>
        <dbReference type="ChEBI" id="CHEBI:57287"/>
        <dbReference type="ChEBI" id="CHEBI:57327"/>
        <dbReference type="ChEBI" id="CHEBI:57384"/>
        <dbReference type="ChEBI" id="CHEBI:57783"/>
        <dbReference type="ChEBI" id="CHEBI:58349"/>
        <dbReference type="ChEBI" id="CHEBI:133301"/>
        <dbReference type="ChEBI" id="CHEBI:142260"/>
        <dbReference type="EC" id="2.3.1.292"/>
    </reaction>
</comment>
<dbReference type="Gene3D" id="3.40.366.10">
    <property type="entry name" value="Malonyl-Coenzyme A Acyl Carrier Protein, domain 2"/>
    <property type="match status" value="2"/>
</dbReference>
<evidence type="ECO:0000256" key="11">
    <source>
        <dbReference type="ARBA" id="ARBA00050973"/>
    </source>
</evidence>
<name>A9AV07_HERA2</name>
<evidence type="ECO:0000256" key="8">
    <source>
        <dbReference type="ARBA" id="ARBA00023002"/>
    </source>
</evidence>
<dbReference type="SMART" id="SM00825">
    <property type="entry name" value="PKS_KS"/>
    <property type="match status" value="2"/>
</dbReference>
<dbReference type="EC" id="2.3.1.292" evidence="16"/>
<dbReference type="GO" id="GO:0031177">
    <property type="term" value="F:phosphopantetheine binding"/>
    <property type="evidence" value="ECO:0007669"/>
    <property type="project" value="InterPro"/>
</dbReference>
<evidence type="ECO:0000256" key="16">
    <source>
        <dbReference type="ARBA" id="ARBA00066974"/>
    </source>
</evidence>
<dbReference type="GO" id="GO:0004312">
    <property type="term" value="F:fatty acid synthase activity"/>
    <property type="evidence" value="ECO:0007669"/>
    <property type="project" value="TreeGrafter"/>
</dbReference>
<dbReference type="InterPro" id="IPR050091">
    <property type="entry name" value="PKS_NRPS_Biosynth_Enz"/>
</dbReference>
<dbReference type="SUPFAM" id="SSF53901">
    <property type="entry name" value="Thiolase-like"/>
    <property type="match status" value="2"/>
</dbReference>
<evidence type="ECO:0000256" key="2">
    <source>
        <dbReference type="ARBA" id="ARBA00001957"/>
    </source>
</evidence>
<dbReference type="InterPro" id="IPR020806">
    <property type="entry name" value="PKS_PP-bd"/>
</dbReference>
<evidence type="ECO:0000256" key="13">
    <source>
        <dbReference type="ARBA" id="ARBA00052119"/>
    </source>
</evidence>
<feature type="domain" description="Carrier" evidence="22">
    <location>
        <begin position="1426"/>
        <end position="1501"/>
    </location>
</feature>
<evidence type="ECO:0000256" key="3">
    <source>
        <dbReference type="ARBA" id="ARBA00022450"/>
    </source>
</evidence>
<evidence type="ECO:0000256" key="18">
    <source>
        <dbReference type="ARBA" id="ARBA00075053"/>
    </source>
</evidence>
<dbReference type="Pfam" id="PF00550">
    <property type="entry name" value="PP-binding"/>
    <property type="match status" value="2"/>
</dbReference>
<evidence type="ECO:0000259" key="22">
    <source>
        <dbReference type="PROSITE" id="PS50075"/>
    </source>
</evidence>
<evidence type="ECO:0000256" key="14">
    <source>
        <dbReference type="ARBA" id="ARBA00052745"/>
    </source>
</evidence>
<dbReference type="GO" id="GO:0034081">
    <property type="term" value="C:polyketide synthase complex"/>
    <property type="evidence" value="ECO:0007669"/>
    <property type="project" value="UniProtKB-ARBA"/>
</dbReference>
<dbReference type="InterPro" id="IPR016039">
    <property type="entry name" value="Thiolase-like"/>
</dbReference>
<evidence type="ECO:0000256" key="7">
    <source>
        <dbReference type="ARBA" id="ARBA00022857"/>
    </source>
</evidence>
<dbReference type="InterPro" id="IPR036291">
    <property type="entry name" value="NAD(P)-bd_dom_sf"/>
</dbReference>
<keyword evidence="9" id="KW-0443">Lipid metabolism</keyword>
<dbReference type="Gene3D" id="3.40.50.720">
    <property type="entry name" value="NAD(P)-binding Rossmann-like Domain"/>
    <property type="match status" value="2"/>
</dbReference>
<feature type="domain" description="Carrier" evidence="22">
    <location>
        <begin position="2980"/>
        <end position="3056"/>
    </location>
</feature>
<dbReference type="InterPro" id="IPR014043">
    <property type="entry name" value="Acyl_transferase_dom"/>
</dbReference>
<comment type="cofactor">
    <cofactor evidence="1">
        <name>NADP(+)</name>
        <dbReference type="ChEBI" id="CHEBI:58349"/>
    </cofactor>
</comment>
<dbReference type="CDD" id="cd08953">
    <property type="entry name" value="KR_2_SDR_x"/>
    <property type="match status" value="1"/>
</dbReference>
<dbReference type="SUPFAM" id="SSF51735">
    <property type="entry name" value="NAD(P)-binding Rossmann-fold domains"/>
    <property type="match status" value="4"/>
</dbReference>
<dbReference type="InterPro" id="IPR016035">
    <property type="entry name" value="Acyl_Trfase/lysoPLipase"/>
</dbReference>
<dbReference type="PROSITE" id="PS52004">
    <property type="entry name" value="KS3_2"/>
    <property type="match status" value="2"/>
</dbReference>
<feature type="domain" description="Ketosynthase family 3 (KS3)" evidence="23">
    <location>
        <begin position="1524"/>
        <end position="1950"/>
    </location>
</feature>
<comment type="cofactor">
    <cofactor evidence="2">
        <name>pantetheine 4'-phosphate</name>
        <dbReference type="ChEBI" id="CHEBI:47942"/>
    </cofactor>
</comment>
<dbReference type="Proteomes" id="UP000000787">
    <property type="component" value="Chromosome"/>
</dbReference>
<dbReference type="GO" id="GO:0006633">
    <property type="term" value="P:fatty acid biosynthetic process"/>
    <property type="evidence" value="ECO:0007669"/>
    <property type="project" value="TreeGrafter"/>
</dbReference>
<evidence type="ECO:0000256" key="5">
    <source>
        <dbReference type="ARBA" id="ARBA00022679"/>
    </source>
</evidence>
<dbReference type="HOGENOM" id="CLU_000022_29_0_0"/>
<organism evidence="24 25">
    <name type="scientific">Herpetosiphon aurantiacus (strain ATCC 23779 / DSM 785 / 114-95)</name>
    <dbReference type="NCBI Taxonomy" id="316274"/>
    <lineage>
        <taxon>Bacteria</taxon>
        <taxon>Bacillati</taxon>
        <taxon>Chloroflexota</taxon>
        <taxon>Chloroflexia</taxon>
        <taxon>Herpetosiphonales</taxon>
        <taxon>Herpetosiphonaceae</taxon>
        <taxon>Herpetosiphon</taxon>
    </lineage>
</organism>
<dbReference type="KEGG" id="hau:Haur_3963"/>
<dbReference type="InParanoid" id="A9AV07"/>
<evidence type="ECO:0000256" key="6">
    <source>
        <dbReference type="ARBA" id="ARBA00022832"/>
    </source>
</evidence>
<dbReference type="FunCoup" id="A9AV07">
    <property type="interactions" value="7"/>
</dbReference>
<keyword evidence="4" id="KW-0597">Phosphoprotein</keyword>
<comment type="function">
    <text evidence="15">Part of the PpsABCDE complex involved in the biosynthesis of the lipid core common to phthiocerols and phenolphthiocerols by successive additions of malonyl-CoA or methylmalonyl-CoA extender units. PpsA can accept as substrate the activated forms of either icosanoyl (C20), docosanoyl (C22) or lignoceroyl (C24) groups from FadD26, or a (4-hydroxyphenyl)-C17 or (4-hydroxyphenyl)-C19 fatty acyl from FadD29. PpsA initiates the biosynthesis and extends its substrate using a malonyl-CoA extender unit. The PpsB and PpsC proteins add the second and third malonyl-CoA extender units. PpsD adds an (R)-methylmalonyl unit and PpsE adds a second (R)-methylmalonyl unit. The incorporation of the methylmalonyl units results in formation of two branched methyl groups in the elongated product.</text>
</comment>
<dbReference type="Gene3D" id="3.40.47.10">
    <property type="match status" value="2"/>
</dbReference>
<comment type="catalytic activity">
    <reaction evidence="14">
        <text>icosanoyl-[(phenol)carboxyphthiodiolenone synthase] + 2 (S)-methylmalonyl-CoA + 3 malonyl-CoA + 5 NADPH + 10 H(+) = C32-carboxyphthiodiolenone-[(phenol)carboxyphthiodiolenone synthase] + 5 CO2 + 5 NADP(+) + 5 CoA + 2 H2O</text>
        <dbReference type="Rhea" id="RHEA:57748"/>
        <dbReference type="Rhea" id="RHEA-COMP:14985"/>
        <dbReference type="Rhea" id="RHEA-COMP:14986"/>
        <dbReference type="ChEBI" id="CHEBI:15377"/>
        <dbReference type="ChEBI" id="CHEBI:15378"/>
        <dbReference type="ChEBI" id="CHEBI:16526"/>
        <dbReference type="ChEBI" id="CHEBI:57287"/>
        <dbReference type="ChEBI" id="CHEBI:57327"/>
        <dbReference type="ChEBI" id="CHEBI:57384"/>
        <dbReference type="ChEBI" id="CHEBI:57783"/>
        <dbReference type="ChEBI" id="CHEBI:58349"/>
        <dbReference type="ChEBI" id="CHEBI:87848"/>
        <dbReference type="ChEBI" id="CHEBI:142236"/>
        <dbReference type="EC" id="2.3.1.292"/>
    </reaction>
</comment>
<evidence type="ECO:0000256" key="1">
    <source>
        <dbReference type="ARBA" id="ARBA00001937"/>
    </source>
</evidence>
<dbReference type="Pfam" id="PF02801">
    <property type="entry name" value="Ketoacyl-synt_C"/>
    <property type="match status" value="2"/>
</dbReference>
<evidence type="ECO:0000256" key="15">
    <source>
        <dbReference type="ARBA" id="ARBA00058455"/>
    </source>
</evidence>
<evidence type="ECO:0000256" key="12">
    <source>
        <dbReference type="ARBA" id="ARBA00051971"/>
    </source>
</evidence>